<dbReference type="AlphaFoldDB" id="A0A5B8UWL1"/>
<dbReference type="Pfam" id="PF02566">
    <property type="entry name" value="OsmC"/>
    <property type="match status" value="1"/>
</dbReference>
<dbReference type="OrthoDB" id="1433018at2"/>
<keyword evidence="2" id="KW-1185">Reference proteome</keyword>
<sequence>MNASELKDLQAPIKEKYKADPSAAMITLKAEGNIGEGISCKVDTGKAMVEAGLHPATGGNGMLACSGDMLLEALVACAGVTLSAVATAIGVDIRSGLVRAEGDLDFRGTLGVSKEASVGFRQIRLSFQLDTDANDEQMASLEKLTERYCVVYQTIAGGTRIDKSFSKI</sequence>
<dbReference type="RefSeq" id="WP_147031884.1">
    <property type="nucleotide sequence ID" value="NZ_CP042436.1"/>
</dbReference>
<reference evidence="1 2" key="1">
    <citation type="journal article" date="2017" name="Curr. Microbiol.">
        <title>Mucilaginibacter ginsenosidivorans sp. nov., Isolated from Soil of Ginseng Field.</title>
        <authorList>
            <person name="Kim M.M."/>
            <person name="Siddiqi M.Z."/>
            <person name="Im W.T."/>
        </authorList>
    </citation>
    <scope>NUCLEOTIDE SEQUENCE [LARGE SCALE GENOMIC DNA]</scope>
    <source>
        <strain evidence="1 2">Gsoil 3017</strain>
    </source>
</reference>
<proteinExistence type="predicted"/>
<dbReference type="PANTHER" id="PTHR35368">
    <property type="entry name" value="HYDROPEROXIDE REDUCTASE"/>
    <property type="match status" value="1"/>
</dbReference>
<dbReference type="InterPro" id="IPR003718">
    <property type="entry name" value="OsmC/Ohr_fam"/>
</dbReference>
<dbReference type="InterPro" id="IPR015946">
    <property type="entry name" value="KH_dom-like_a/b"/>
</dbReference>
<dbReference type="PANTHER" id="PTHR35368:SF1">
    <property type="entry name" value="HYDROPEROXIDE REDUCTASE"/>
    <property type="match status" value="1"/>
</dbReference>
<gene>
    <name evidence="1" type="ORF">FRZ54_12210</name>
</gene>
<protein>
    <submittedName>
        <fullName evidence="1">OsmC family protein</fullName>
    </submittedName>
</protein>
<dbReference type="Gene3D" id="3.30.300.20">
    <property type="match status" value="1"/>
</dbReference>
<evidence type="ECO:0000313" key="1">
    <source>
        <dbReference type="EMBL" id="QEC63308.1"/>
    </source>
</evidence>
<name>A0A5B8UWL1_9SPHI</name>
<accession>A0A5B8UWL1</accession>
<dbReference type="EMBL" id="CP042436">
    <property type="protein sequence ID" value="QEC63308.1"/>
    <property type="molecule type" value="Genomic_DNA"/>
</dbReference>
<dbReference type="InterPro" id="IPR036102">
    <property type="entry name" value="OsmC/Ohrsf"/>
</dbReference>
<dbReference type="SUPFAM" id="SSF82784">
    <property type="entry name" value="OsmC-like"/>
    <property type="match status" value="1"/>
</dbReference>
<dbReference type="InterPro" id="IPR052924">
    <property type="entry name" value="OsmC/Ohr_hydroprdx_reductase"/>
</dbReference>
<dbReference type="KEGG" id="mgin:FRZ54_12210"/>
<dbReference type="Proteomes" id="UP000321479">
    <property type="component" value="Chromosome"/>
</dbReference>
<organism evidence="1 2">
    <name type="scientific">Mucilaginibacter ginsenosidivorans</name>
    <dbReference type="NCBI Taxonomy" id="398053"/>
    <lineage>
        <taxon>Bacteria</taxon>
        <taxon>Pseudomonadati</taxon>
        <taxon>Bacteroidota</taxon>
        <taxon>Sphingobacteriia</taxon>
        <taxon>Sphingobacteriales</taxon>
        <taxon>Sphingobacteriaceae</taxon>
        <taxon>Mucilaginibacter</taxon>
    </lineage>
</organism>
<evidence type="ECO:0000313" key="2">
    <source>
        <dbReference type="Proteomes" id="UP000321479"/>
    </source>
</evidence>